<dbReference type="EMBL" id="ADBJ01000035">
    <property type="protein sequence ID" value="EFA79236.1"/>
    <property type="molecule type" value="Genomic_DNA"/>
</dbReference>
<keyword evidence="2" id="KW-1185">Reference proteome</keyword>
<dbReference type="RefSeq" id="XP_020431357.1">
    <property type="nucleotide sequence ID" value="XM_020578488.1"/>
</dbReference>
<evidence type="ECO:0000313" key="2">
    <source>
        <dbReference type="Proteomes" id="UP000001396"/>
    </source>
</evidence>
<evidence type="ECO:0000313" key="1">
    <source>
        <dbReference type="EMBL" id="EFA79236.1"/>
    </source>
</evidence>
<name>D3BGK2_HETP5</name>
<proteinExistence type="predicted"/>
<dbReference type="GeneID" id="31363135"/>
<protein>
    <submittedName>
        <fullName evidence="1">Uncharacterized protein</fullName>
    </submittedName>
</protein>
<dbReference type="InParanoid" id="D3BGK2"/>
<sequence>MKDYFQEEIQQKQEQEEEEKVNTKDKKWFKSIFHFKSKVISRTTTIIRSTTVVLLWEAMQISVKVDRIDYFKYFVEELSQNMEDILPDV</sequence>
<organism evidence="1 2">
    <name type="scientific">Heterostelium pallidum (strain ATCC 26659 / Pp 5 / PN500)</name>
    <name type="common">Cellular slime mold</name>
    <name type="synonym">Polysphondylium pallidum</name>
    <dbReference type="NCBI Taxonomy" id="670386"/>
    <lineage>
        <taxon>Eukaryota</taxon>
        <taxon>Amoebozoa</taxon>
        <taxon>Evosea</taxon>
        <taxon>Eumycetozoa</taxon>
        <taxon>Dictyostelia</taxon>
        <taxon>Acytosteliales</taxon>
        <taxon>Acytosteliaceae</taxon>
        <taxon>Heterostelium</taxon>
    </lineage>
</organism>
<reference evidence="1 2" key="1">
    <citation type="journal article" date="2011" name="Genome Res.">
        <title>Phylogeny-wide analysis of social amoeba genomes highlights ancient origins for complex intercellular communication.</title>
        <authorList>
            <person name="Heidel A.J."/>
            <person name="Lawal H.M."/>
            <person name="Felder M."/>
            <person name="Schilde C."/>
            <person name="Helps N.R."/>
            <person name="Tunggal B."/>
            <person name="Rivero F."/>
            <person name="John U."/>
            <person name="Schleicher M."/>
            <person name="Eichinger L."/>
            <person name="Platzer M."/>
            <person name="Noegel A.A."/>
            <person name="Schaap P."/>
            <person name="Gloeckner G."/>
        </authorList>
    </citation>
    <scope>NUCLEOTIDE SEQUENCE [LARGE SCALE GENOMIC DNA]</scope>
    <source>
        <strain evidence="2">ATCC 26659 / Pp 5 / PN500</strain>
    </source>
</reference>
<accession>D3BGK2</accession>
<comment type="caution">
    <text evidence="1">The sequence shown here is derived from an EMBL/GenBank/DDBJ whole genome shotgun (WGS) entry which is preliminary data.</text>
</comment>
<dbReference type="Proteomes" id="UP000001396">
    <property type="component" value="Unassembled WGS sequence"/>
</dbReference>
<dbReference type="AlphaFoldDB" id="D3BGK2"/>
<gene>
    <name evidence="1" type="ORF">PPL_07654</name>
</gene>